<accession>A0A368GLP5</accession>
<gene>
    <name evidence="2" type="ORF">ANCCAN_08699</name>
</gene>
<evidence type="ECO:0000256" key="1">
    <source>
        <dbReference type="SAM" id="MobiDB-lite"/>
    </source>
</evidence>
<feature type="region of interest" description="Disordered" evidence="1">
    <location>
        <begin position="1"/>
        <end position="22"/>
    </location>
</feature>
<protein>
    <submittedName>
        <fullName evidence="2">Uncharacterized protein</fullName>
    </submittedName>
</protein>
<name>A0A368GLP5_ANCCA</name>
<organism evidence="2 3">
    <name type="scientific">Ancylostoma caninum</name>
    <name type="common">Dog hookworm</name>
    <dbReference type="NCBI Taxonomy" id="29170"/>
    <lineage>
        <taxon>Eukaryota</taxon>
        <taxon>Metazoa</taxon>
        <taxon>Ecdysozoa</taxon>
        <taxon>Nematoda</taxon>
        <taxon>Chromadorea</taxon>
        <taxon>Rhabditida</taxon>
        <taxon>Rhabditina</taxon>
        <taxon>Rhabditomorpha</taxon>
        <taxon>Strongyloidea</taxon>
        <taxon>Ancylostomatidae</taxon>
        <taxon>Ancylostomatinae</taxon>
        <taxon>Ancylostoma</taxon>
    </lineage>
</organism>
<evidence type="ECO:0000313" key="2">
    <source>
        <dbReference type="EMBL" id="RCN45303.1"/>
    </source>
</evidence>
<reference evidence="2 3" key="1">
    <citation type="submission" date="2014-10" db="EMBL/GenBank/DDBJ databases">
        <title>Draft genome of the hookworm Ancylostoma caninum.</title>
        <authorList>
            <person name="Mitreva M."/>
        </authorList>
    </citation>
    <scope>NUCLEOTIDE SEQUENCE [LARGE SCALE GENOMIC DNA]</scope>
    <source>
        <strain evidence="2 3">Baltimore</strain>
    </source>
</reference>
<keyword evidence="3" id="KW-1185">Reference proteome</keyword>
<sequence length="107" mass="12011">MDANEKPSKATGNVEEPLKDPKADGIEELRDDIVEEVDVLYVSADDDIPEIAQEVVTDGEYVEVVDEEVKYVSICYVGEGKAWQCTIDKTRLFLIHTIKTFELLSTC</sequence>
<dbReference type="AlphaFoldDB" id="A0A368GLP5"/>
<proteinExistence type="predicted"/>
<comment type="caution">
    <text evidence="2">The sequence shown here is derived from an EMBL/GenBank/DDBJ whole genome shotgun (WGS) entry which is preliminary data.</text>
</comment>
<dbReference type="Proteomes" id="UP000252519">
    <property type="component" value="Unassembled WGS sequence"/>
</dbReference>
<evidence type="ECO:0000313" key="3">
    <source>
        <dbReference type="Proteomes" id="UP000252519"/>
    </source>
</evidence>
<dbReference type="EMBL" id="JOJR01000105">
    <property type="protein sequence ID" value="RCN45303.1"/>
    <property type="molecule type" value="Genomic_DNA"/>
</dbReference>